<dbReference type="EMBL" id="CP042469">
    <property type="protein sequence ID" value="QOX63774.1"/>
    <property type="molecule type" value="Genomic_DNA"/>
</dbReference>
<keyword evidence="2" id="KW-1185">Reference proteome</keyword>
<proteinExistence type="predicted"/>
<dbReference type="Proteomes" id="UP000594014">
    <property type="component" value="Chromosome"/>
</dbReference>
<reference evidence="1" key="1">
    <citation type="submission" date="2019-08" db="EMBL/GenBank/DDBJ databases">
        <title>Genome sequence of Clostridiales bacterium MT110.</title>
        <authorList>
            <person name="Cao J."/>
        </authorList>
    </citation>
    <scope>NUCLEOTIDE SEQUENCE</scope>
    <source>
        <strain evidence="1">MT110</strain>
    </source>
</reference>
<dbReference type="EC" id="2.7.3.9" evidence="1"/>
<organism evidence="1 2">
    <name type="scientific">Anoxybacterium hadale</name>
    <dbReference type="NCBI Taxonomy" id="3408580"/>
    <lineage>
        <taxon>Bacteria</taxon>
        <taxon>Bacillati</taxon>
        <taxon>Bacillota</taxon>
        <taxon>Clostridia</taxon>
        <taxon>Peptostreptococcales</taxon>
        <taxon>Anaerovoracaceae</taxon>
        <taxon>Anoxybacterium</taxon>
    </lineage>
</organism>
<evidence type="ECO:0000313" key="2">
    <source>
        <dbReference type="Proteomes" id="UP000594014"/>
    </source>
</evidence>
<name>A0ACD1ABQ1_9FIRM</name>
<sequence>MVGIGVVPGMAKAKTYLLDEDTVLIEKRIVDDPETEYQRFLAAKEVCGAQLEEIMGAMPEHMAADNREIFDYQLLLLEDTGFLGLIQTAVQKEQVNCEYAVHIAAQKYIALFENMDNDYLKQRTIDMVDISRRLNAILTGKEQKTLTGILEDSIVAAADLTPSQTAGINRDRVKGILLEKGGSSSHSVIIARAMDIPCIVGIEGLLDQAIHGEMVIMNGSTGEVITNPTQAQTAEYEAYTAKEKIEKQQLDRYKKCATQTLDGTKMQVYANITSENDVTALLENGGEGVGLFRTEFLYMAGESLPTEELQYKVYSNIAKRLEGRPLIIRTLDAGGDKNIGSLGIEKEENPFLGYRAIRYCLDHPELFKTQISAILRAGAGGNTSFMVPMIATIDEVLRTRALAEEVKAELEKKGIPHAGAIHIGMMVETPAAAFDADRFAREVDFFSIGTNDLTQYLFAADRMNQRVTGLNSYFQPTLLRAIKHICECGKRNGIEVDICGQAGEIPALIPLWVAMGVDNLSVSIPAIPKVRKIICETRSSDAAEIMKKALLFDSAQELEEFLKQQFSHKEVRR</sequence>
<gene>
    <name evidence="1" type="primary">ptsP</name>
    <name evidence="1" type="ORF">FRZ06_10660</name>
</gene>
<accession>A0ACD1ABQ1</accession>
<keyword evidence="1" id="KW-0808">Transferase</keyword>
<evidence type="ECO:0000313" key="1">
    <source>
        <dbReference type="EMBL" id="QOX63774.1"/>
    </source>
</evidence>
<protein>
    <submittedName>
        <fullName evidence="1">Phosphoenolpyruvate--protein phosphotransferase</fullName>
        <ecNumber evidence="1">2.7.3.9</ecNumber>
    </submittedName>
</protein>